<dbReference type="InterPro" id="IPR050390">
    <property type="entry name" value="C5-Methyltransferase"/>
</dbReference>
<evidence type="ECO:0000256" key="3">
    <source>
        <dbReference type="ARBA" id="ARBA00022691"/>
    </source>
</evidence>
<dbReference type="PROSITE" id="PS00094">
    <property type="entry name" value="C5_MTASE_1"/>
    <property type="match status" value="1"/>
</dbReference>
<dbReference type="InterPro" id="IPR031303">
    <property type="entry name" value="C5_meth_CS"/>
</dbReference>
<evidence type="ECO:0000256" key="1">
    <source>
        <dbReference type="ARBA" id="ARBA00022603"/>
    </source>
</evidence>
<evidence type="ECO:0000256" key="7">
    <source>
        <dbReference type="RuleBase" id="RU000416"/>
    </source>
</evidence>
<evidence type="ECO:0000313" key="12">
    <source>
        <dbReference type="Proteomes" id="UP000643610"/>
    </source>
</evidence>
<keyword evidence="12" id="KW-1185">Reference proteome</keyword>
<dbReference type="CDD" id="cd04761">
    <property type="entry name" value="HTH_MerR-SF"/>
    <property type="match status" value="1"/>
</dbReference>
<dbReference type="PRINTS" id="PR00105">
    <property type="entry name" value="C5METTRFRASE"/>
</dbReference>
<keyword evidence="1 6" id="KW-0489">Methyltransferase</keyword>
<proteinExistence type="inferred from homology"/>
<dbReference type="Proteomes" id="UP000643610">
    <property type="component" value="Unassembled WGS sequence"/>
</dbReference>
<evidence type="ECO:0000256" key="6">
    <source>
        <dbReference type="PROSITE-ProRule" id="PRU01016"/>
    </source>
</evidence>
<comment type="catalytic activity">
    <reaction evidence="5 8">
        <text>a 2'-deoxycytidine in DNA + S-adenosyl-L-methionine = a 5-methyl-2'-deoxycytidine in DNA + S-adenosyl-L-homocysteine + H(+)</text>
        <dbReference type="Rhea" id="RHEA:13681"/>
        <dbReference type="Rhea" id="RHEA-COMP:11369"/>
        <dbReference type="Rhea" id="RHEA-COMP:11370"/>
        <dbReference type="ChEBI" id="CHEBI:15378"/>
        <dbReference type="ChEBI" id="CHEBI:57856"/>
        <dbReference type="ChEBI" id="CHEBI:59789"/>
        <dbReference type="ChEBI" id="CHEBI:85452"/>
        <dbReference type="ChEBI" id="CHEBI:85454"/>
        <dbReference type="EC" id="2.1.1.37"/>
    </reaction>
</comment>
<evidence type="ECO:0000256" key="9">
    <source>
        <dbReference type="SAM" id="MobiDB-lite"/>
    </source>
</evidence>
<evidence type="ECO:0000256" key="5">
    <source>
        <dbReference type="ARBA" id="ARBA00047422"/>
    </source>
</evidence>
<evidence type="ECO:0000259" key="10">
    <source>
        <dbReference type="PROSITE" id="PS50937"/>
    </source>
</evidence>
<name>A0ABR6XS22_9BURK</name>
<dbReference type="PANTHER" id="PTHR10629:SF52">
    <property type="entry name" value="DNA (CYTOSINE-5)-METHYLTRANSFERASE 1"/>
    <property type="match status" value="1"/>
</dbReference>
<accession>A0ABR6XS22</accession>
<evidence type="ECO:0000313" key="11">
    <source>
        <dbReference type="EMBL" id="MBC3832272.1"/>
    </source>
</evidence>
<keyword evidence="2 6" id="KW-0808">Transferase</keyword>
<dbReference type="PROSITE" id="PS00095">
    <property type="entry name" value="C5_MTASE_2"/>
    <property type="match status" value="1"/>
</dbReference>
<dbReference type="CDD" id="cd00315">
    <property type="entry name" value="Cyt_C5_DNA_methylase"/>
    <property type="match status" value="1"/>
</dbReference>
<dbReference type="InterPro" id="IPR000551">
    <property type="entry name" value="MerR-type_HTH_dom"/>
</dbReference>
<dbReference type="Pfam" id="PF13411">
    <property type="entry name" value="MerR_1"/>
    <property type="match status" value="1"/>
</dbReference>
<dbReference type="GO" id="GO:0003886">
    <property type="term" value="F:DNA (cytosine-5-)-methyltransferase activity"/>
    <property type="evidence" value="ECO:0007669"/>
    <property type="project" value="UniProtKB-EC"/>
</dbReference>
<feature type="domain" description="HTH merR-type" evidence="10">
    <location>
        <begin position="7"/>
        <end position="54"/>
    </location>
</feature>
<protein>
    <recommendedName>
        <fullName evidence="8">Cytosine-specific methyltransferase</fullName>
        <ecNumber evidence="8">2.1.1.37</ecNumber>
    </recommendedName>
</protein>
<dbReference type="NCBIfam" id="TIGR00675">
    <property type="entry name" value="dcm"/>
    <property type="match status" value="1"/>
</dbReference>
<dbReference type="EC" id="2.1.1.37" evidence="8"/>
<dbReference type="SUPFAM" id="SSF53335">
    <property type="entry name" value="S-adenosyl-L-methionine-dependent methyltransferases"/>
    <property type="match status" value="1"/>
</dbReference>
<dbReference type="InterPro" id="IPR001525">
    <property type="entry name" value="C5_MeTfrase"/>
</dbReference>
<evidence type="ECO:0000256" key="8">
    <source>
        <dbReference type="RuleBase" id="RU000417"/>
    </source>
</evidence>
<organism evidence="11 12">
    <name type="scientific">Undibacterium amnicola</name>
    <dbReference type="NCBI Taxonomy" id="1834038"/>
    <lineage>
        <taxon>Bacteria</taxon>
        <taxon>Pseudomonadati</taxon>
        <taxon>Pseudomonadota</taxon>
        <taxon>Betaproteobacteria</taxon>
        <taxon>Burkholderiales</taxon>
        <taxon>Oxalobacteraceae</taxon>
        <taxon>Undibacterium</taxon>
    </lineage>
</organism>
<dbReference type="Gene3D" id="3.40.50.150">
    <property type="entry name" value="Vaccinia Virus protein VP39"/>
    <property type="match status" value="1"/>
</dbReference>
<dbReference type="Gene3D" id="1.10.1660.10">
    <property type="match status" value="1"/>
</dbReference>
<evidence type="ECO:0000256" key="2">
    <source>
        <dbReference type="ARBA" id="ARBA00022679"/>
    </source>
</evidence>
<dbReference type="PROSITE" id="PS50937">
    <property type="entry name" value="HTH_MERR_2"/>
    <property type="match status" value="1"/>
</dbReference>
<feature type="region of interest" description="Disordered" evidence="9">
    <location>
        <begin position="413"/>
        <end position="435"/>
    </location>
</feature>
<dbReference type="EMBL" id="JACOFU010000004">
    <property type="protein sequence ID" value="MBC3832272.1"/>
    <property type="molecule type" value="Genomic_DNA"/>
</dbReference>
<feature type="active site" evidence="6">
    <location>
        <position position="149"/>
    </location>
</feature>
<dbReference type="PANTHER" id="PTHR10629">
    <property type="entry name" value="CYTOSINE-SPECIFIC METHYLTRANSFERASE"/>
    <property type="match status" value="1"/>
</dbReference>
<comment type="caution">
    <text evidence="11">The sequence shown here is derived from an EMBL/GenBank/DDBJ whole genome shotgun (WGS) entry which is preliminary data.</text>
</comment>
<evidence type="ECO:0000256" key="4">
    <source>
        <dbReference type="ARBA" id="ARBA00022747"/>
    </source>
</evidence>
<dbReference type="SUPFAM" id="SSF46955">
    <property type="entry name" value="Putative DNA-binding domain"/>
    <property type="match status" value="1"/>
</dbReference>
<dbReference type="SMART" id="SM00422">
    <property type="entry name" value="HTH_MERR"/>
    <property type="match status" value="1"/>
</dbReference>
<dbReference type="InterPro" id="IPR018117">
    <property type="entry name" value="C5_DNA_meth_AS"/>
</dbReference>
<gene>
    <name evidence="11" type="primary">dcm</name>
    <name evidence="11" type="ORF">H8K33_12175</name>
</gene>
<dbReference type="GO" id="GO:0032259">
    <property type="term" value="P:methylation"/>
    <property type="evidence" value="ECO:0007669"/>
    <property type="project" value="UniProtKB-KW"/>
</dbReference>
<dbReference type="InterPro" id="IPR029063">
    <property type="entry name" value="SAM-dependent_MTases_sf"/>
</dbReference>
<sequence length="435" mass="49672">MEDRAEYYSIAQAADILGVTKETLRRWDENGTMVAQRVESNNYRVYHKSQLEFFENTQHMFKNAWDAELVAKPNREYKLLELFAGAGGLAIGMERAGFESVLLNELDKHACNTLRKNRPDWNVVEGDISKISFTQYRDQIDILSGGFPCQSFSYAGKQLGFEDTRGTLFYEFARAVRETNPKVLLGENVRGLLNHDNGETLKTISNIIRDLGYTLVEPHVLKAMFYQVPQKRERLFLVGIRNDLADKVKFAWPSSYKRILTMRDALKKGELYPCDVPKSEGQTYPKRKAEILKMVPPGGYWRDLPDTVQREYMMKSYYLGGGKTGMARRLSWDEPSLTLTCAPAQKQTERCHPEETRPLTVREYARIQTFPDDWQFAGPVSAQYKQIGNAVPVNLAHAMGRALVRLLNQIDDQQSVPASSKQKKSSTKNLEEVTA</sequence>
<comment type="similarity">
    <text evidence="6 7">Belongs to the class I-like SAM-binding methyltransferase superfamily. C5-methyltransferase family.</text>
</comment>
<keyword evidence="4" id="KW-0680">Restriction system</keyword>
<reference evidence="11 12" key="1">
    <citation type="submission" date="2020-08" db="EMBL/GenBank/DDBJ databases">
        <title>Novel species isolated from subtropical streams in China.</title>
        <authorList>
            <person name="Lu H."/>
        </authorList>
    </citation>
    <scope>NUCLEOTIDE SEQUENCE [LARGE SCALE GENOMIC DNA]</scope>
    <source>
        <strain evidence="11 12">KCTC 52442</strain>
    </source>
</reference>
<dbReference type="PROSITE" id="PS51679">
    <property type="entry name" value="SAM_MT_C5"/>
    <property type="match status" value="1"/>
</dbReference>
<dbReference type="Pfam" id="PF00145">
    <property type="entry name" value="DNA_methylase"/>
    <property type="match status" value="1"/>
</dbReference>
<keyword evidence="3 6" id="KW-0949">S-adenosyl-L-methionine</keyword>
<dbReference type="RefSeq" id="WP_186891303.1">
    <property type="nucleotide sequence ID" value="NZ_JACOFU010000004.1"/>
</dbReference>
<dbReference type="Gene3D" id="3.90.120.10">
    <property type="entry name" value="DNA Methylase, subunit A, domain 2"/>
    <property type="match status" value="1"/>
</dbReference>
<dbReference type="InterPro" id="IPR009061">
    <property type="entry name" value="DNA-bd_dom_put_sf"/>
</dbReference>